<dbReference type="OrthoDB" id="3690858at2"/>
<dbReference type="AlphaFoldDB" id="A0A563EU53"/>
<dbReference type="RefSeq" id="WP_146352939.1">
    <property type="nucleotide sequence ID" value="NZ_VOBR01000009.1"/>
</dbReference>
<name>A0A563EU53_9PSEU</name>
<gene>
    <name evidence="1" type="ORF">FKR81_16735</name>
</gene>
<dbReference type="EMBL" id="VOBR01000009">
    <property type="protein sequence ID" value="TWP51257.1"/>
    <property type="molecule type" value="Genomic_DNA"/>
</dbReference>
<dbReference type="Proteomes" id="UP000316639">
    <property type="component" value="Unassembled WGS sequence"/>
</dbReference>
<comment type="caution">
    <text evidence="1">The sequence shown here is derived from an EMBL/GenBank/DDBJ whole genome shotgun (WGS) entry which is preliminary data.</text>
</comment>
<reference evidence="1 2" key="1">
    <citation type="submission" date="2019-07" db="EMBL/GenBank/DDBJ databases">
        <title>Lentzea xizangensis sp. nov., isolated from Qinghai-Tibetan Plateau Soils.</title>
        <authorList>
            <person name="Huang J."/>
        </authorList>
    </citation>
    <scope>NUCLEOTIDE SEQUENCE [LARGE SCALE GENOMIC DNA]</scope>
    <source>
        <strain evidence="1 2">FXJ1.1311</strain>
    </source>
</reference>
<proteinExistence type="predicted"/>
<accession>A0A563EU53</accession>
<keyword evidence="2" id="KW-1185">Reference proteome</keyword>
<evidence type="ECO:0000313" key="1">
    <source>
        <dbReference type="EMBL" id="TWP51257.1"/>
    </source>
</evidence>
<protein>
    <submittedName>
        <fullName evidence="1">Uncharacterized protein</fullName>
    </submittedName>
</protein>
<organism evidence="1 2">
    <name type="scientific">Lentzea tibetensis</name>
    <dbReference type="NCBI Taxonomy" id="2591470"/>
    <lineage>
        <taxon>Bacteria</taxon>
        <taxon>Bacillati</taxon>
        <taxon>Actinomycetota</taxon>
        <taxon>Actinomycetes</taxon>
        <taxon>Pseudonocardiales</taxon>
        <taxon>Pseudonocardiaceae</taxon>
        <taxon>Lentzea</taxon>
    </lineage>
</organism>
<sequence length="84" mass="9134">MLKLMASPGPDARAEVVPWPGMVTAAYCLRLHLDPSMIVIHIPEGPNGREQLAAFLRSVANEAGLLAMVLDPKPVRKRPPDLPE</sequence>
<evidence type="ECO:0000313" key="2">
    <source>
        <dbReference type="Proteomes" id="UP000316639"/>
    </source>
</evidence>